<evidence type="ECO:0000256" key="1">
    <source>
        <dbReference type="ARBA" id="ARBA00004141"/>
    </source>
</evidence>
<dbReference type="PANTHER" id="PTHR23501:SF195">
    <property type="entry name" value="PEP5"/>
    <property type="match status" value="1"/>
</dbReference>
<comment type="subcellular location">
    <subcellularLocation>
        <location evidence="1">Membrane</location>
        <topology evidence="1">Multi-pass membrane protein</topology>
    </subcellularLocation>
</comment>
<dbReference type="AlphaFoldDB" id="A0A6G1LJD0"/>
<dbReference type="EMBL" id="ML995812">
    <property type="protein sequence ID" value="KAF2772966.1"/>
    <property type="molecule type" value="Genomic_DNA"/>
</dbReference>
<feature type="transmembrane region" description="Helical" evidence="6">
    <location>
        <begin position="119"/>
        <end position="138"/>
    </location>
</feature>
<evidence type="ECO:0000256" key="3">
    <source>
        <dbReference type="ARBA" id="ARBA00022692"/>
    </source>
</evidence>
<dbReference type="PROSITE" id="PS50850">
    <property type="entry name" value="MFS"/>
    <property type="match status" value="1"/>
</dbReference>
<dbReference type="PANTHER" id="PTHR23501">
    <property type="entry name" value="MAJOR FACILITATOR SUPERFAMILY"/>
    <property type="match status" value="1"/>
</dbReference>
<evidence type="ECO:0000256" key="4">
    <source>
        <dbReference type="ARBA" id="ARBA00022989"/>
    </source>
</evidence>
<organism evidence="8 9">
    <name type="scientific">Teratosphaeria nubilosa</name>
    <dbReference type="NCBI Taxonomy" id="161662"/>
    <lineage>
        <taxon>Eukaryota</taxon>
        <taxon>Fungi</taxon>
        <taxon>Dikarya</taxon>
        <taxon>Ascomycota</taxon>
        <taxon>Pezizomycotina</taxon>
        <taxon>Dothideomycetes</taxon>
        <taxon>Dothideomycetidae</taxon>
        <taxon>Mycosphaerellales</taxon>
        <taxon>Teratosphaeriaceae</taxon>
        <taxon>Teratosphaeria</taxon>
    </lineage>
</organism>
<dbReference type="SUPFAM" id="SSF103473">
    <property type="entry name" value="MFS general substrate transporter"/>
    <property type="match status" value="1"/>
</dbReference>
<keyword evidence="2" id="KW-0813">Transport</keyword>
<feature type="transmembrane region" description="Helical" evidence="6">
    <location>
        <begin position="323"/>
        <end position="344"/>
    </location>
</feature>
<proteinExistence type="predicted"/>
<dbReference type="OrthoDB" id="2587356at2759"/>
<accession>A0A6G1LJD0</accession>
<dbReference type="GO" id="GO:0022857">
    <property type="term" value="F:transmembrane transporter activity"/>
    <property type="evidence" value="ECO:0007669"/>
    <property type="project" value="InterPro"/>
</dbReference>
<protein>
    <submittedName>
        <fullName evidence="8">Putative siderophore iron transporter</fullName>
    </submittedName>
</protein>
<keyword evidence="3 6" id="KW-0812">Transmembrane</keyword>
<feature type="transmembrane region" description="Helical" evidence="6">
    <location>
        <begin position="175"/>
        <end position="198"/>
    </location>
</feature>
<feature type="transmembrane region" description="Helical" evidence="6">
    <location>
        <begin position="364"/>
        <end position="380"/>
    </location>
</feature>
<feature type="transmembrane region" description="Helical" evidence="6">
    <location>
        <begin position="453"/>
        <end position="472"/>
    </location>
</feature>
<feature type="transmembrane region" description="Helical" evidence="6">
    <location>
        <begin position="250"/>
        <end position="271"/>
    </location>
</feature>
<feature type="transmembrane region" description="Helical" evidence="6">
    <location>
        <begin position="539"/>
        <end position="562"/>
    </location>
</feature>
<keyword evidence="5 6" id="KW-0472">Membrane</keyword>
<sequence>MMEIKSTKPSVASQRRKGGAEVHHIEAVASLDNIVYDAAEEEPELHIRTWIAVAALWIINCVQFIALQGPPSLLTNIAADLVGGPVSQTWIVNALVLPQAVLAPILSSLSDTFQIRKSLVIISCLCGIVGAAIVPGAVGINRVIIGSAFTGGAIAHAPLTWAIGSEIMPRRYRSYVQAANTLATCLGGLVGPLIMGGFVQHDPQKGWRKFYWVVLGIWAVTAAGIFVGYRPPKRRTHFDHLSMWQKIASLDITGSTLLLVALTLMLVGINLGGGLFSWKDAHTLGPLVVGIVMVFVFAWYQWKGTKTGILHHDLFSEGRGRYFSIYLALIFIEGLMGFSYFTFYPIMEAVLFVTEPIRLVASQFPFWVAGGLFSFLWGALSTRFKTIKEPLIAGFLIWTAGLVGLATIQPGDYISSMAFSGLTGLGFGSPLFLAVVGVQFVIPHHLLATSTALLFSTRAIGATIAVAIYSAALRDRLSIYLPEDVGKAVLSAGLPATSVSAFIEHLSLSDIPGLGKIAGVTPAILGAGIAAFKQAYADAIRVVFIISAPFGIVAVILSFFVADIGHEMTYRVDAPVEELHSKPRGTHKFEML</sequence>
<feature type="transmembrane region" description="Helical" evidence="6">
    <location>
        <begin position="210"/>
        <end position="229"/>
    </location>
</feature>
<evidence type="ECO:0000259" key="7">
    <source>
        <dbReference type="PROSITE" id="PS50850"/>
    </source>
</evidence>
<feature type="transmembrane region" description="Helical" evidence="6">
    <location>
        <begin position="144"/>
        <end position="163"/>
    </location>
</feature>
<evidence type="ECO:0000256" key="5">
    <source>
        <dbReference type="ARBA" id="ARBA00023136"/>
    </source>
</evidence>
<dbReference type="InterPro" id="IPR020846">
    <property type="entry name" value="MFS_dom"/>
</dbReference>
<evidence type="ECO:0000256" key="6">
    <source>
        <dbReference type="SAM" id="Phobius"/>
    </source>
</evidence>
<evidence type="ECO:0000313" key="8">
    <source>
        <dbReference type="EMBL" id="KAF2772966.1"/>
    </source>
</evidence>
<dbReference type="Gene3D" id="1.20.1250.20">
    <property type="entry name" value="MFS general substrate transporter like domains"/>
    <property type="match status" value="1"/>
</dbReference>
<feature type="transmembrane region" description="Helical" evidence="6">
    <location>
        <begin position="417"/>
        <end position="441"/>
    </location>
</feature>
<name>A0A6G1LJD0_9PEZI</name>
<dbReference type="InterPro" id="IPR036259">
    <property type="entry name" value="MFS_trans_sf"/>
</dbReference>
<feature type="transmembrane region" description="Helical" evidence="6">
    <location>
        <begin position="392"/>
        <end position="411"/>
    </location>
</feature>
<gene>
    <name evidence="8" type="ORF">EJ03DRAFT_305923</name>
</gene>
<dbReference type="InterPro" id="IPR010573">
    <property type="entry name" value="MFS_Str1/Tri12-like"/>
</dbReference>
<reference evidence="8" key="1">
    <citation type="journal article" date="2020" name="Stud. Mycol.">
        <title>101 Dothideomycetes genomes: a test case for predicting lifestyles and emergence of pathogens.</title>
        <authorList>
            <person name="Haridas S."/>
            <person name="Albert R."/>
            <person name="Binder M."/>
            <person name="Bloem J."/>
            <person name="Labutti K."/>
            <person name="Salamov A."/>
            <person name="Andreopoulos B."/>
            <person name="Baker S."/>
            <person name="Barry K."/>
            <person name="Bills G."/>
            <person name="Bluhm B."/>
            <person name="Cannon C."/>
            <person name="Castanera R."/>
            <person name="Culley D."/>
            <person name="Daum C."/>
            <person name="Ezra D."/>
            <person name="Gonzalez J."/>
            <person name="Henrissat B."/>
            <person name="Kuo A."/>
            <person name="Liang C."/>
            <person name="Lipzen A."/>
            <person name="Lutzoni F."/>
            <person name="Magnuson J."/>
            <person name="Mondo S."/>
            <person name="Nolan M."/>
            <person name="Ohm R."/>
            <person name="Pangilinan J."/>
            <person name="Park H.-J."/>
            <person name="Ramirez L."/>
            <person name="Alfaro M."/>
            <person name="Sun H."/>
            <person name="Tritt A."/>
            <person name="Yoshinaga Y."/>
            <person name="Zwiers L.-H."/>
            <person name="Turgeon B."/>
            <person name="Goodwin S."/>
            <person name="Spatafora J."/>
            <person name="Crous P."/>
            <person name="Grigoriev I."/>
        </authorList>
    </citation>
    <scope>NUCLEOTIDE SEQUENCE</scope>
    <source>
        <strain evidence="8">CBS 116005</strain>
    </source>
</reference>
<feature type="transmembrane region" description="Helical" evidence="6">
    <location>
        <begin position="283"/>
        <end position="302"/>
    </location>
</feature>
<evidence type="ECO:0000256" key="2">
    <source>
        <dbReference type="ARBA" id="ARBA00022448"/>
    </source>
</evidence>
<keyword evidence="4 6" id="KW-1133">Transmembrane helix</keyword>
<feature type="transmembrane region" description="Helical" evidence="6">
    <location>
        <begin position="514"/>
        <end position="532"/>
    </location>
</feature>
<dbReference type="GO" id="GO:0005886">
    <property type="term" value="C:plasma membrane"/>
    <property type="evidence" value="ECO:0007669"/>
    <property type="project" value="TreeGrafter"/>
</dbReference>
<keyword evidence="9" id="KW-1185">Reference proteome</keyword>
<dbReference type="Proteomes" id="UP000799436">
    <property type="component" value="Unassembled WGS sequence"/>
</dbReference>
<feature type="domain" description="Major facilitator superfamily (MFS) profile" evidence="7">
    <location>
        <begin position="49"/>
        <end position="566"/>
    </location>
</feature>
<evidence type="ECO:0000313" key="9">
    <source>
        <dbReference type="Proteomes" id="UP000799436"/>
    </source>
</evidence>
<dbReference type="Pfam" id="PF06609">
    <property type="entry name" value="TRI12"/>
    <property type="match status" value="1"/>
</dbReference>